<dbReference type="GO" id="GO:0015192">
    <property type="term" value="F:L-phenylalanine transmembrane transporter activity"/>
    <property type="evidence" value="ECO:0007669"/>
    <property type="project" value="TreeGrafter"/>
</dbReference>
<keyword evidence="7 9" id="KW-1133">Transmembrane helix</keyword>
<feature type="transmembrane region" description="Helical" evidence="9">
    <location>
        <begin position="268"/>
        <end position="290"/>
    </location>
</feature>
<dbReference type="SUPFAM" id="SSF52540">
    <property type="entry name" value="P-loop containing nucleoside triphosphate hydrolases"/>
    <property type="match status" value="1"/>
</dbReference>
<dbReference type="GO" id="GO:1903806">
    <property type="term" value="P:L-isoleucine import across plasma membrane"/>
    <property type="evidence" value="ECO:0007669"/>
    <property type="project" value="TreeGrafter"/>
</dbReference>
<dbReference type="PROSITE" id="PS50893">
    <property type="entry name" value="ABC_TRANSPORTER_2"/>
    <property type="match status" value="1"/>
</dbReference>
<dbReference type="OrthoDB" id="9804361at2"/>
<dbReference type="InterPro" id="IPR043428">
    <property type="entry name" value="LivM-like"/>
</dbReference>
<keyword evidence="11" id="KW-0614">Plasmid</keyword>
<keyword evidence="2" id="KW-0813">Transport</keyword>
<name>K7R1M5_THEOS</name>
<dbReference type="GO" id="GO:0015188">
    <property type="term" value="F:L-isoleucine transmembrane transporter activity"/>
    <property type="evidence" value="ECO:0007669"/>
    <property type="project" value="TreeGrafter"/>
</dbReference>
<dbReference type="InterPro" id="IPR003439">
    <property type="entry name" value="ABC_transporter-like_ATP-bd"/>
</dbReference>
<dbReference type="GO" id="GO:1903805">
    <property type="term" value="P:L-valine import across plasma membrane"/>
    <property type="evidence" value="ECO:0007669"/>
    <property type="project" value="TreeGrafter"/>
</dbReference>
<geneLocation type="plasmid" evidence="11 12">
    <name>pTHEOS01</name>
</geneLocation>
<dbReference type="InterPro" id="IPR027417">
    <property type="entry name" value="P-loop_NTPase"/>
</dbReference>
<dbReference type="CDD" id="cd03219">
    <property type="entry name" value="ABC_Mj1267_LivG_branched"/>
    <property type="match status" value="1"/>
</dbReference>
<comment type="subcellular location">
    <subcellularLocation>
        <location evidence="1">Cell membrane</location>
        <topology evidence="1">Multi-pass membrane protein</topology>
    </subcellularLocation>
</comment>
<dbReference type="SMART" id="SM00382">
    <property type="entry name" value="AAA"/>
    <property type="match status" value="1"/>
</dbReference>
<accession>K7R1M5</accession>
<keyword evidence="8 9" id="KW-0472">Membrane</keyword>
<feature type="transmembrane region" description="Helical" evidence="9">
    <location>
        <begin position="26"/>
        <end position="43"/>
    </location>
</feature>
<dbReference type="GO" id="GO:0016887">
    <property type="term" value="F:ATP hydrolysis activity"/>
    <property type="evidence" value="ECO:0007669"/>
    <property type="project" value="InterPro"/>
</dbReference>
<evidence type="ECO:0000256" key="9">
    <source>
        <dbReference type="SAM" id="Phobius"/>
    </source>
</evidence>
<keyword evidence="3" id="KW-1003">Cell membrane</keyword>
<dbReference type="Pfam" id="PF02653">
    <property type="entry name" value="BPD_transp_2"/>
    <property type="match status" value="1"/>
</dbReference>
<dbReference type="CDD" id="cd06581">
    <property type="entry name" value="TM_PBP1_LivM_like"/>
    <property type="match status" value="1"/>
</dbReference>
<keyword evidence="4 9" id="KW-0812">Transmembrane</keyword>
<evidence type="ECO:0000256" key="3">
    <source>
        <dbReference type="ARBA" id="ARBA00022475"/>
    </source>
</evidence>
<dbReference type="RefSeq" id="WP_015065223.1">
    <property type="nucleotide sequence ID" value="NC_019387.1"/>
</dbReference>
<feature type="transmembrane region" description="Helical" evidence="9">
    <location>
        <begin position="227"/>
        <end position="256"/>
    </location>
</feature>
<dbReference type="InterPro" id="IPR001851">
    <property type="entry name" value="ABC_transp_permease"/>
</dbReference>
<evidence type="ECO:0000313" key="12">
    <source>
        <dbReference type="Proteomes" id="UP000000211"/>
    </source>
</evidence>
<organism evidence="11 12">
    <name type="scientific">Thermus oshimai JL-2</name>
    <dbReference type="NCBI Taxonomy" id="751945"/>
    <lineage>
        <taxon>Bacteria</taxon>
        <taxon>Thermotogati</taxon>
        <taxon>Deinococcota</taxon>
        <taxon>Deinococci</taxon>
        <taxon>Thermales</taxon>
        <taxon>Thermaceae</taxon>
        <taxon>Thermus</taxon>
    </lineage>
</organism>
<dbReference type="PANTHER" id="PTHR45772:SF7">
    <property type="entry name" value="AMINO ACID ABC TRANSPORTER ATP-BINDING PROTEIN"/>
    <property type="match status" value="1"/>
</dbReference>
<evidence type="ECO:0000256" key="6">
    <source>
        <dbReference type="ARBA" id="ARBA00022840"/>
    </source>
</evidence>
<evidence type="ECO:0000313" key="11">
    <source>
        <dbReference type="EMBL" id="AFV77225.1"/>
    </source>
</evidence>
<dbReference type="Pfam" id="PF12399">
    <property type="entry name" value="BCA_ABC_TP_C"/>
    <property type="match status" value="1"/>
</dbReference>
<evidence type="ECO:0000256" key="5">
    <source>
        <dbReference type="ARBA" id="ARBA00022741"/>
    </source>
</evidence>
<dbReference type="GO" id="GO:0005304">
    <property type="term" value="F:L-valine transmembrane transporter activity"/>
    <property type="evidence" value="ECO:0007669"/>
    <property type="project" value="TreeGrafter"/>
</dbReference>
<feature type="transmembrane region" description="Helical" evidence="9">
    <location>
        <begin position="102"/>
        <end position="122"/>
    </location>
</feature>
<proteinExistence type="predicted"/>
<feature type="transmembrane region" description="Helical" evidence="9">
    <location>
        <begin position="50"/>
        <end position="69"/>
    </location>
</feature>
<dbReference type="GO" id="GO:0005524">
    <property type="term" value="F:ATP binding"/>
    <property type="evidence" value="ECO:0007669"/>
    <property type="project" value="UniProtKB-KW"/>
</dbReference>
<evidence type="ECO:0000259" key="10">
    <source>
        <dbReference type="PROSITE" id="PS50893"/>
    </source>
</evidence>
<sequence length="554" mass="59084">MRLYLALFFALGISLPFWGGEYGVSTGISILLYTVLAAAWALFTGPSRYLSLATSAFFGVGVYAVALLHERVAWPLLWPLAFLGAGGLAFLVGLATLRLQGVYFTVFTFGLAELVRQLITWGQRNLGGSVGSYVFLEVGQEAIYGLLLFLAALVYLGGEALRRSPWGLALWASGDDELAARHSGVPAVRVRLLVFSLTAGVMGVAGAAVAPRWVYVDPGLAFNPNTSFLTAVIGLVGGLQGPLGAFLAAPPFVLLWDFLSGRFPHHTTALMGLLFLLVVYRLPQGLLGLWKAPLKAPPPSETHSLPPSPAPIQPPVSAPLLRAQGLSKRFGGVLAVAGLDLEVRPGEIVGLIGPNGSGKTTALGLIAGTLPPDGGEVVFLGRKATGLSPEALARLGLGRTFQQVRLFPSLTVHQHVYLPLALRGVRGAEEEARRLLRRVGLEGQASLFPPSLTYLDQKRLELARALALDPRLLLLDEWLAGLSPTELTEGMDLLRSLKAEGRALVLVEHVMPAVRALCDRVYVLSFGELMAEGTPEEVLRDPKVVATYLGVAHA</sequence>
<dbReference type="EMBL" id="CP003250">
    <property type="protein sequence ID" value="AFV77225.1"/>
    <property type="molecule type" value="Genomic_DNA"/>
</dbReference>
<dbReference type="AlphaFoldDB" id="K7R1M5"/>
<feature type="domain" description="ABC transporter" evidence="10">
    <location>
        <begin position="321"/>
        <end position="551"/>
    </location>
</feature>
<dbReference type="Proteomes" id="UP000000211">
    <property type="component" value="Plasmid pTHEOS01"/>
</dbReference>
<feature type="transmembrane region" description="Helical" evidence="9">
    <location>
        <begin position="75"/>
        <end position="95"/>
    </location>
</feature>
<keyword evidence="12" id="KW-1185">Reference proteome</keyword>
<keyword evidence="5" id="KW-0547">Nucleotide-binding</keyword>
<protein>
    <submittedName>
        <fullName evidence="11">ABC-type branched-chain amino acid transport systems, ATPase component</fullName>
    </submittedName>
</protein>
<dbReference type="Pfam" id="PF00005">
    <property type="entry name" value="ABC_tran"/>
    <property type="match status" value="1"/>
</dbReference>
<feature type="transmembrane region" description="Helical" evidence="9">
    <location>
        <begin position="192"/>
        <end position="215"/>
    </location>
</feature>
<dbReference type="PANTHER" id="PTHR45772">
    <property type="entry name" value="CONSERVED COMPONENT OF ABC TRANSPORTER FOR NATURAL AMINO ACIDS-RELATED"/>
    <property type="match status" value="1"/>
</dbReference>
<feature type="transmembrane region" description="Helical" evidence="9">
    <location>
        <begin position="142"/>
        <end position="161"/>
    </location>
</feature>
<dbReference type="KEGG" id="tos:Theos_2234"/>
<reference evidence="11 12" key="1">
    <citation type="journal article" date="2013" name="Genome Announc.">
        <title>Whole Genome Sequencing of Thermus oshimai JL-2 and Thermus thermophilus JL-18, Incomplete Denitrifiers from the United States Great Basin.</title>
        <authorList>
            <person name="Murugapiran S.K."/>
            <person name="Huntemann M."/>
            <person name="Wei C.L."/>
            <person name="Han J."/>
            <person name="Detter J.C."/>
            <person name="Han C.S."/>
            <person name="Erkkila T.H."/>
            <person name="Teshima H."/>
            <person name="Chen A."/>
            <person name="Kyrpides N."/>
            <person name="Mavrommatis K."/>
            <person name="Markowitz V."/>
            <person name="Szeto E."/>
            <person name="Ivanova N."/>
            <person name="Pagani I."/>
            <person name="Lam J."/>
            <person name="McDonald A.I."/>
            <person name="Dodsworth J.A."/>
            <person name="Pati A."/>
            <person name="Goodwin L."/>
            <person name="Peters L."/>
            <person name="Pitluck S."/>
            <person name="Woyke T."/>
            <person name="Hedlund B.P."/>
        </authorList>
    </citation>
    <scope>NUCLEOTIDE SEQUENCE</scope>
    <source>
        <strain evidence="11 12">JL-2</strain>
        <plasmid evidence="11">pTHEOS01</plasmid>
    </source>
</reference>
<dbReference type="PATRIC" id="fig|751945.3.peg.2172"/>
<dbReference type="InterPro" id="IPR051120">
    <property type="entry name" value="ABC_AA/LPS_Transport"/>
</dbReference>
<keyword evidence="6" id="KW-0067">ATP-binding</keyword>
<evidence type="ECO:0000256" key="2">
    <source>
        <dbReference type="ARBA" id="ARBA00022448"/>
    </source>
</evidence>
<evidence type="ECO:0000256" key="1">
    <source>
        <dbReference type="ARBA" id="ARBA00004651"/>
    </source>
</evidence>
<gene>
    <name evidence="11" type="ORF">Theos_2234</name>
</gene>
<dbReference type="GO" id="GO:0042941">
    <property type="term" value="P:D-alanine transmembrane transport"/>
    <property type="evidence" value="ECO:0007669"/>
    <property type="project" value="TreeGrafter"/>
</dbReference>
<dbReference type="GO" id="GO:0015808">
    <property type="term" value="P:L-alanine transport"/>
    <property type="evidence" value="ECO:0007669"/>
    <property type="project" value="TreeGrafter"/>
</dbReference>
<evidence type="ECO:0000256" key="4">
    <source>
        <dbReference type="ARBA" id="ARBA00022692"/>
    </source>
</evidence>
<dbReference type="HOGENOM" id="CLU_006313_3_1_0"/>
<dbReference type="InterPro" id="IPR003593">
    <property type="entry name" value="AAA+_ATPase"/>
</dbReference>
<dbReference type="Gene3D" id="3.40.50.300">
    <property type="entry name" value="P-loop containing nucleotide triphosphate hydrolases"/>
    <property type="match status" value="1"/>
</dbReference>
<dbReference type="GO" id="GO:0005886">
    <property type="term" value="C:plasma membrane"/>
    <property type="evidence" value="ECO:0007669"/>
    <property type="project" value="UniProtKB-SubCell"/>
</dbReference>
<evidence type="ECO:0000256" key="8">
    <source>
        <dbReference type="ARBA" id="ARBA00023136"/>
    </source>
</evidence>
<dbReference type="InterPro" id="IPR032823">
    <property type="entry name" value="BCA_ABC_TP_C"/>
</dbReference>
<evidence type="ECO:0000256" key="7">
    <source>
        <dbReference type="ARBA" id="ARBA00022989"/>
    </source>
</evidence>